<dbReference type="GO" id="GO:0003723">
    <property type="term" value="F:RNA binding"/>
    <property type="evidence" value="ECO:0007669"/>
    <property type="project" value="InterPro"/>
</dbReference>
<accession>A0A523YQ21</accession>
<sequence length="310" mass="34778">MMDGLLLIDKPKGLTSHDVVERIRQLLKIRKVGHTGTLDPLASGLLLICLGRATKLTRFLQDLDKTYQGEMIFGMTTTSFDGQGEVVEEKNASDLSKAEVEEFFARFRGKVIQTPPMWSAVHWKGKRLYEIARDGLEVERIPRKIWIYELKLLDFVSNHHPKVKFEIRCSKGTYVRSLCADIGGVSGFGAYQAALCRTKVGPFDLKQAKGLKDLGEKVANGKEEGIICSLKDSLPHLPLVKVKSGVEKIVKWGRPLYLSHLDLLPKELGKGDKVRLCSQEGELLAVAISLQEESHFCKDEIGFKYLRVLI</sequence>
<evidence type="ECO:0000256" key="1">
    <source>
        <dbReference type="ARBA" id="ARBA00000385"/>
    </source>
</evidence>
<dbReference type="InterPro" id="IPR015947">
    <property type="entry name" value="PUA-like_sf"/>
</dbReference>
<dbReference type="GO" id="GO:0160148">
    <property type="term" value="F:tRNA pseudouridine(55) synthase activity"/>
    <property type="evidence" value="ECO:0007669"/>
    <property type="project" value="UniProtKB-EC"/>
</dbReference>
<feature type="domain" description="tRNA pseudouridylate synthase B C-terminal" evidence="7">
    <location>
        <begin position="176"/>
        <end position="220"/>
    </location>
</feature>
<comment type="catalytic activity">
    <reaction evidence="1 5">
        <text>uridine(55) in tRNA = pseudouridine(55) in tRNA</text>
        <dbReference type="Rhea" id="RHEA:42532"/>
        <dbReference type="Rhea" id="RHEA-COMP:10101"/>
        <dbReference type="Rhea" id="RHEA-COMP:10102"/>
        <dbReference type="ChEBI" id="CHEBI:65314"/>
        <dbReference type="ChEBI" id="CHEBI:65315"/>
        <dbReference type="EC" id="5.4.99.25"/>
    </reaction>
</comment>
<comment type="function">
    <text evidence="5">Responsible for synthesis of pseudouridine from uracil-55 in the psi GC loop of transfer RNAs.</text>
</comment>
<gene>
    <name evidence="5 8" type="primary">truB</name>
    <name evidence="8" type="ORF">E3J33_01530</name>
</gene>
<dbReference type="PROSITE" id="PS50890">
    <property type="entry name" value="PUA"/>
    <property type="match status" value="1"/>
</dbReference>
<dbReference type="InterPro" id="IPR014780">
    <property type="entry name" value="tRNA_psdUridine_synth_TruB"/>
</dbReference>
<dbReference type="SUPFAM" id="SSF55120">
    <property type="entry name" value="Pseudouridine synthase"/>
    <property type="match status" value="1"/>
</dbReference>
<proteinExistence type="inferred from homology"/>
<evidence type="ECO:0000256" key="5">
    <source>
        <dbReference type="HAMAP-Rule" id="MF_01080"/>
    </source>
</evidence>
<keyword evidence="3 5" id="KW-0819">tRNA processing</keyword>
<dbReference type="Gene3D" id="2.30.130.10">
    <property type="entry name" value="PUA domain"/>
    <property type="match status" value="1"/>
</dbReference>
<protein>
    <recommendedName>
        <fullName evidence="5">tRNA pseudouridine synthase B</fullName>
        <ecNumber evidence="5">5.4.99.25</ecNumber>
    </recommendedName>
    <alternativeName>
        <fullName evidence="5">tRNA pseudouridine(55) synthase</fullName>
        <shortName evidence="5">Psi55 synthase</shortName>
    </alternativeName>
    <alternativeName>
        <fullName evidence="5">tRNA pseudouridylate synthase</fullName>
    </alternativeName>
    <alternativeName>
        <fullName evidence="5">tRNA-uridine isomerase</fullName>
    </alternativeName>
</protein>
<evidence type="ECO:0000256" key="4">
    <source>
        <dbReference type="ARBA" id="ARBA00023235"/>
    </source>
</evidence>
<dbReference type="HAMAP" id="MF_01080">
    <property type="entry name" value="TruB_bact"/>
    <property type="match status" value="1"/>
</dbReference>
<keyword evidence="4 5" id="KW-0413">Isomerase</keyword>
<dbReference type="EC" id="5.4.99.25" evidence="5"/>
<dbReference type="GO" id="GO:0031119">
    <property type="term" value="P:tRNA pseudouridine synthesis"/>
    <property type="evidence" value="ECO:0007669"/>
    <property type="project" value="UniProtKB-UniRule"/>
</dbReference>
<organism evidence="8 9">
    <name type="scientific">Aerophobetes bacterium</name>
    <dbReference type="NCBI Taxonomy" id="2030807"/>
    <lineage>
        <taxon>Bacteria</taxon>
        <taxon>Candidatus Aerophobota</taxon>
    </lineage>
</organism>
<dbReference type="Proteomes" id="UP000316925">
    <property type="component" value="Unassembled WGS sequence"/>
</dbReference>
<feature type="active site" description="Nucleophile" evidence="5">
    <location>
        <position position="39"/>
    </location>
</feature>
<dbReference type="EMBL" id="SOIJ01000089">
    <property type="protein sequence ID" value="TET93613.1"/>
    <property type="molecule type" value="Genomic_DNA"/>
</dbReference>
<dbReference type="PANTHER" id="PTHR13767">
    <property type="entry name" value="TRNA-PSEUDOURIDINE SYNTHASE"/>
    <property type="match status" value="1"/>
</dbReference>
<dbReference type="AlphaFoldDB" id="A0A523YQ21"/>
<reference evidence="8 9" key="1">
    <citation type="submission" date="2019-03" db="EMBL/GenBank/DDBJ databases">
        <title>Metabolic potential of uncultured bacteria and archaea associated with petroleum seepage in deep-sea sediments.</title>
        <authorList>
            <person name="Dong X."/>
            <person name="Hubert C."/>
        </authorList>
    </citation>
    <scope>NUCLEOTIDE SEQUENCE [LARGE SCALE GENOMIC DNA]</scope>
    <source>
        <strain evidence="8">E29_bin28</strain>
    </source>
</reference>
<comment type="caution">
    <text evidence="8">The sequence shown here is derived from an EMBL/GenBank/DDBJ whole genome shotgun (WGS) entry which is preliminary data.</text>
</comment>
<dbReference type="InterPro" id="IPR020103">
    <property type="entry name" value="PsdUridine_synth_cat_dom_sf"/>
</dbReference>
<feature type="domain" description="Pseudouridine synthase II N-terminal" evidence="6">
    <location>
        <begin position="24"/>
        <end position="175"/>
    </location>
</feature>
<dbReference type="GO" id="GO:1990481">
    <property type="term" value="P:mRNA pseudouridine synthesis"/>
    <property type="evidence" value="ECO:0007669"/>
    <property type="project" value="TreeGrafter"/>
</dbReference>
<evidence type="ECO:0000256" key="3">
    <source>
        <dbReference type="ARBA" id="ARBA00022694"/>
    </source>
</evidence>
<dbReference type="Gene3D" id="3.30.2350.10">
    <property type="entry name" value="Pseudouridine synthase"/>
    <property type="match status" value="1"/>
</dbReference>
<dbReference type="InterPro" id="IPR002501">
    <property type="entry name" value="PsdUridine_synth_N"/>
</dbReference>
<comment type="similarity">
    <text evidence="2 5">Belongs to the pseudouridine synthase TruB family. Type 1 subfamily.</text>
</comment>
<dbReference type="SUPFAM" id="SSF88697">
    <property type="entry name" value="PUA domain-like"/>
    <property type="match status" value="1"/>
</dbReference>
<dbReference type="Pfam" id="PF01509">
    <property type="entry name" value="TruB_N"/>
    <property type="match status" value="1"/>
</dbReference>
<dbReference type="CDD" id="cd02573">
    <property type="entry name" value="PseudoU_synth_EcTruB"/>
    <property type="match status" value="1"/>
</dbReference>
<evidence type="ECO:0000259" key="6">
    <source>
        <dbReference type="Pfam" id="PF01509"/>
    </source>
</evidence>
<dbReference type="Pfam" id="PF16198">
    <property type="entry name" value="TruB_C_2"/>
    <property type="match status" value="1"/>
</dbReference>
<dbReference type="InterPro" id="IPR032819">
    <property type="entry name" value="TruB_C"/>
</dbReference>
<dbReference type="InterPro" id="IPR036974">
    <property type="entry name" value="PUA_sf"/>
</dbReference>
<dbReference type="PANTHER" id="PTHR13767:SF2">
    <property type="entry name" value="PSEUDOURIDYLATE SYNTHASE TRUB1"/>
    <property type="match status" value="1"/>
</dbReference>
<dbReference type="NCBIfam" id="TIGR00431">
    <property type="entry name" value="TruB"/>
    <property type="match status" value="1"/>
</dbReference>
<evidence type="ECO:0000313" key="8">
    <source>
        <dbReference type="EMBL" id="TET93613.1"/>
    </source>
</evidence>
<evidence type="ECO:0000256" key="2">
    <source>
        <dbReference type="ARBA" id="ARBA00005642"/>
    </source>
</evidence>
<name>A0A523YQ21_UNCAE</name>
<evidence type="ECO:0000259" key="7">
    <source>
        <dbReference type="Pfam" id="PF16198"/>
    </source>
</evidence>
<evidence type="ECO:0000313" key="9">
    <source>
        <dbReference type="Proteomes" id="UP000316925"/>
    </source>
</evidence>